<name>A0AAV7T5T0_PLEWA</name>
<gene>
    <name evidence="2" type="ORF">NDU88_003511</name>
</gene>
<reference evidence="2" key="1">
    <citation type="journal article" date="2022" name="bioRxiv">
        <title>Sequencing and chromosome-scale assembly of the giantPleurodeles waltlgenome.</title>
        <authorList>
            <person name="Brown T."/>
            <person name="Elewa A."/>
            <person name="Iarovenko S."/>
            <person name="Subramanian E."/>
            <person name="Araus A.J."/>
            <person name="Petzold A."/>
            <person name="Susuki M."/>
            <person name="Suzuki K.-i.T."/>
            <person name="Hayashi T."/>
            <person name="Toyoda A."/>
            <person name="Oliveira C."/>
            <person name="Osipova E."/>
            <person name="Leigh N.D."/>
            <person name="Simon A."/>
            <person name="Yun M.H."/>
        </authorList>
    </citation>
    <scope>NUCLEOTIDE SEQUENCE</scope>
    <source>
        <strain evidence="2">20211129_DDA</strain>
        <tissue evidence="2">Liver</tissue>
    </source>
</reference>
<proteinExistence type="predicted"/>
<feature type="compositionally biased region" description="Basic and acidic residues" evidence="1">
    <location>
        <begin position="1"/>
        <end position="15"/>
    </location>
</feature>
<dbReference type="Proteomes" id="UP001066276">
    <property type="component" value="Chromosome 4_1"/>
</dbReference>
<sequence length="67" mass="7756">MKPPPRGKEPGKTCTEEESSQGSGRSNKQQRLRQENKRHKAFPTAEDDRWKTRGCTKARAHKRWHAA</sequence>
<organism evidence="2 3">
    <name type="scientific">Pleurodeles waltl</name>
    <name type="common">Iberian ribbed newt</name>
    <dbReference type="NCBI Taxonomy" id="8319"/>
    <lineage>
        <taxon>Eukaryota</taxon>
        <taxon>Metazoa</taxon>
        <taxon>Chordata</taxon>
        <taxon>Craniata</taxon>
        <taxon>Vertebrata</taxon>
        <taxon>Euteleostomi</taxon>
        <taxon>Amphibia</taxon>
        <taxon>Batrachia</taxon>
        <taxon>Caudata</taxon>
        <taxon>Salamandroidea</taxon>
        <taxon>Salamandridae</taxon>
        <taxon>Pleurodelinae</taxon>
        <taxon>Pleurodeles</taxon>
    </lineage>
</organism>
<evidence type="ECO:0000313" key="2">
    <source>
        <dbReference type="EMBL" id="KAJ1171651.1"/>
    </source>
</evidence>
<accession>A0AAV7T5T0</accession>
<feature type="region of interest" description="Disordered" evidence="1">
    <location>
        <begin position="1"/>
        <end position="67"/>
    </location>
</feature>
<feature type="compositionally biased region" description="Basic residues" evidence="1">
    <location>
        <begin position="52"/>
        <end position="67"/>
    </location>
</feature>
<comment type="caution">
    <text evidence="2">The sequence shown here is derived from an EMBL/GenBank/DDBJ whole genome shotgun (WGS) entry which is preliminary data.</text>
</comment>
<dbReference type="EMBL" id="JANPWB010000007">
    <property type="protein sequence ID" value="KAJ1171651.1"/>
    <property type="molecule type" value="Genomic_DNA"/>
</dbReference>
<keyword evidence="3" id="KW-1185">Reference proteome</keyword>
<feature type="compositionally biased region" description="Basic residues" evidence="1">
    <location>
        <begin position="28"/>
        <end position="41"/>
    </location>
</feature>
<evidence type="ECO:0000256" key="1">
    <source>
        <dbReference type="SAM" id="MobiDB-lite"/>
    </source>
</evidence>
<evidence type="ECO:0000313" key="3">
    <source>
        <dbReference type="Proteomes" id="UP001066276"/>
    </source>
</evidence>
<protein>
    <submittedName>
        <fullName evidence="2">Uncharacterized protein</fullName>
    </submittedName>
</protein>
<dbReference type="AlphaFoldDB" id="A0AAV7T5T0"/>